<dbReference type="Gene3D" id="3.40.50.2300">
    <property type="match status" value="1"/>
</dbReference>
<evidence type="ECO:0000256" key="3">
    <source>
        <dbReference type="PROSITE-ProRule" id="PRU01091"/>
    </source>
</evidence>
<dbReference type="InterPro" id="IPR039420">
    <property type="entry name" value="WalR-like"/>
</dbReference>
<dbReference type="SUPFAM" id="SSF52172">
    <property type="entry name" value="CheY-like"/>
    <property type="match status" value="1"/>
</dbReference>
<dbReference type="CDD" id="cd00383">
    <property type="entry name" value="trans_reg_C"/>
    <property type="match status" value="1"/>
</dbReference>
<evidence type="ECO:0000256" key="1">
    <source>
        <dbReference type="ARBA" id="ARBA00023125"/>
    </source>
</evidence>
<evidence type="ECO:0000313" key="7">
    <source>
        <dbReference type="Proteomes" id="UP000295818"/>
    </source>
</evidence>
<dbReference type="SMART" id="SM00448">
    <property type="entry name" value="REC"/>
    <property type="match status" value="1"/>
</dbReference>
<dbReference type="Gene3D" id="6.10.250.690">
    <property type="match status" value="1"/>
</dbReference>
<dbReference type="InterPro" id="IPR036388">
    <property type="entry name" value="WH-like_DNA-bd_sf"/>
</dbReference>
<dbReference type="PROSITE" id="PS51755">
    <property type="entry name" value="OMPR_PHOB"/>
    <property type="match status" value="1"/>
</dbReference>
<dbReference type="Proteomes" id="UP000295818">
    <property type="component" value="Unassembled WGS sequence"/>
</dbReference>
<dbReference type="PANTHER" id="PTHR48111">
    <property type="entry name" value="REGULATOR OF RPOS"/>
    <property type="match status" value="1"/>
</dbReference>
<dbReference type="SMART" id="SM00862">
    <property type="entry name" value="Trans_reg_C"/>
    <property type="match status" value="1"/>
</dbReference>
<evidence type="ECO:0000313" key="6">
    <source>
        <dbReference type="EMBL" id="TCO22783.1"/>
    </source>
</evidence>
<dbReference type="Gene3D" id="1.10.10.10">
    <property type="entry name" value="Winged helix-like DNA-binding domain superfamily/Winged helix DNA-binding domain"/>
    <property type="match status" value="1"/>
</dbReference>
<sequence>MAARVLVVEDAEAIRTAVGIALEEAGCAVLTRGDGDTLEKDLAEFGPDLVLLDVMLPGRDGFALLEIVRQTSNAGIVLLTARDAVEDRLHGLRTGADDYVVKPFVLAELIARVEAVLRRMGRLRTVLEVDDLVIDVEASAVTRAGKPIELTSTELKLLTFLAGRRDRVAGKAQILAAVWGYDDYAANLVEVHVSALRRKLGSPQLLHTVRGAGYILRTPQDTSGAEQAL</sequence>
<dbReference type="EMBL" id="SLWM01000006">
    <property type="protein sequence ID" value="TCO22783.1"/>
    <property type="molecule type" value="Genomic_DNA"/>
</dbReference>
<evidence type="ECO:0000256" key="2">
    <source>
        <dbReference type="PROSITE-ProRule" id="PRU00169"/>
    </source>
</evidence>
<keyword evidence="2" id="KW-0597">Phosphoprotein</keyword>
<feature type="domain" description="OmpR/PhoB-type" evidence="5">
    <location>
        <begin position="124"/>
        <end position="218"/>
    </location>
</feature>
<evidence type="ECO:0000259" key="5">
    <source>
        <dbReference type="PROSITE" id="PS51755"/>
    </source>
</evidence>
<protein>
    <submittedName>
        <fullName evidence="6">DNA-binding response OmpR family regulator</fullName>
    </submittedName>
</protein>
<dbReference type="PROSITE" id="PS50110">
    <property type="entry name" value="RESPONSE_REGULATORY"/>
    <property type="match status" value="1"/>
</dbReference>
<dbReference type="CDD" id="cd17574">
    <property type="entry name" value="REC_OmpR"/>
    <property type="match status" value="1"/>
</dbReference>
<name>A0ABY2BJP6_9ACTN</name>
<reference evidence="6 7" key="1">
    <citation type="journal article" date="2015" name="Stand. Genomic Sci.">
        <title>Genomic Encyclopedia of Bacterial and Archaeal Type Strains, Phase III: the genomes of soil and plant-associated and newly described type strains.</title>
        <authorList>
            <person name="Whitman W.B."/>
            <person name="Woyke T."/>
            <person name="Klenk H.P."/>
            <person name="Zhou Y."/>
            <person name="Lilburn T.G."/>
            <person name="Beck B.J."/>
            <person name="De Vos P."/>
            <person name="Vandamme P."/>
            <person name="Eisen J.A."/>
            <person name="Garrity G."/>
            <person name="Hugenholtz P."/>
            <person name="Kyrpides N.C."/>
        </authorList>
    </citation>
    <scope>NUCLEOTIDE SEQUENCE [LARGE SCALE GENOMIC DNA]</scope>
    <source>
        <strain evidence="6 7">VKM Ac-2538</strain>
    </source>
</reference>
<dbReference type="InterPro" id="IPR001789">
    <property type="entry name" value="Sig_transdc_resp-reg_receiver"/>
</dbReference>
<feature type="domain" description="Response regulatory" evidence="4">
    <location>
        <begin position="4"/>
        <end position="117"/>
    </location>
</feature>
<dbReference type="GO" id="GO:0003677">
    <property type="term" value="F:DNA binding"/>
    <property type="evidence" value="ECO:0007669"/>
    <property type="project" value="UniProtKB-KW"/>
</dbReference>
<dbReference type="Pfam" id="PF00486">
    <property type="entry name" value="Trans_reg_C"/>
    <property type="match status" value="1"/>
</dbReference>
<proteinExistence type="predicted"/>
<dbReference type="Pfam" id="PF00072">
    <property type="entry name" value="Response_reg"/>
    <property type="match status" value="1"/>
</dbReference>
<keyword evidence="7" id="KW-1185">Reference proteome</keyword>
<feature type="DNA-binding region" description="OmpR/PhoB-type" evidence="3">
    <location>
        <begin position="124"/>
        <end position="218"/>
    </location>
</feature>
<keyword evidence="1 3" id="KW-0238">DNA-binding</keyword>
<accession>A0ABY2BJP6</accession>
<feature type="modified residue" description="4-aspartylphosphate" evidence="2">
    <location>
        <position position="53"/>
    </location>
</feature>
<evidence type="ECO:0000259" key="4">
    <source>
        <dbReference type="PROSITE" id="PS50110"/>
    </source>
</evidence>
<comment type="caution">
    <text evidence="6">The sequence shown here is derived from an EMBL/GenBank/DDBJ whole genome shotgun (WGS) entry which is preliminary data.</text>
</comment>
<dbReference type="RefSeq" id="WP_132189508.1">
    <property type="nucleotide sequence ID" value="NZ_SLWM01000006.1"/>
</dbReference>
<dbReference type="InterPro" id="IPR011006">
    <property type="entry name" value="CheY-like_superfamily"/>
</dbReference>
<dbReference type="PANTHER" id="PTHR48111:SF28">
    <property type="entry name" value="TRANSCRIPTIONAL REGULATORY PROTEIN TCRX-RELATED"/>
    <property type="match status" value="1"/>
</dbReference>
<gene>
    <name evidence="6" type="ORF">EV644_10690</name>
</gene>
<organism evidence="6 7">
    <name type="scientific">Kribbella orskensis</name>
    <dbReference type="NCBI Taxonomy" id="2512216"/>
    <lineage>
        <taxon>Bacteria</taxon>
        <taxon>Bacillati</taxon>
        <taxon>Actinomycetota</taxon>
        <taxon>Actinomycetes</taxon>
        <taxon>Propionibacteriales</taxon>
        <taxon>Kribbellaceae</taxon>
        <taxon>Kribbella</taxon>
    </lineage>
</organism>
<dbReference type="InterPro" id="IPR001867">
    <property type="entry name" value="OmpR/PhoB-type_DNA-bd"/>
</dbReference>